<feature type="compositionally biased region" description="Polar residues" evidence="1">
    <location>
        <begin position="1"/>
        <end position="12"/>
    </location>
</feature>
<reference evidence="2" key="2">
    <citation type="submission" date="2020-09" db="EMBL/GenBank/DDBJ databases">
        <authorList>
            <person name="Sun Q."/>
            <person name="Ohkuma M."/>
        </authorList>
    </citation>
    <scope>NUCLEOTIDE SEQUENCE</scope>
    <source>
        <strain evidence="2">JCM 19831</strain>
    </source>
</reference>
<evidence type="ECO:0000256" key="1">
    <source>
        <dbReference type="SAM" id="MobiDB-lite"/>
    </source>
</evidence>
<feature type="compositionally biased region" description="Polar residues" evidence="1">
    <location>
        <begin position="197"/>
        <end position="212"/>
    </location>
</feature>
<reference evidence="2" key="1">
    <citation type="journal article" date="2014" name="Int. J. Syst. Evol. Microbiol.">
        <title>Complete genome sequence of Corynebacterium casei LMG S-19264T (=DSM 44701T), isolated from a smear-ripened cheese.</title>
        <authorList>
            <consortium name="US DOE Joint Genome Institute (JGI-PGF)"/>
            <person name="Walter F."/>
            <person name="Albersmeier A."/>
            <person name="Kalinowski J."/>
            <person name="Ruckert C."/>
        </authorList>
    </citation>
    <scope>NUCLEOTIDE SEQUENCE</scope>
    <source>
        <strain evidence="2">JCM 19831</strain>
    </source>
</reference>
<name>A0A917X352_9ACTN</name>
<feature type="region of interest" description="Disordered" evidence="1">
    <location>
        <begin position="69"/>
        <end position="112"/>
    </location>
</feature>
<evidence type="ECO:0000313" key="2">
    <source>
        <dbReference type="EMBL" id="GGM59220.1"/>
    </source>
</evidence>
<proteinExistence type="predicted"/>
<feature type="compositionally biased region" description="Basic and acidic residues" evidence="1">
    <location>
        <begin position="72"/>
        <end position="89"/>
    </location>
</feature>
<dbReference type="EMBL" id="BMPI01000042">
    <property type="protein sequence ID" value="GGM59220.1"/>
    <property type="molecule type" value="Genomic_DNA"/>
</dbReference>
<sequence length="212" mass="23030">MTPRTKSASWTRTRGERLGQLGIGLPAQVPGDQRVDVTAAAVVERGVPEHLVRPVVAEPDEGGVEGTATEVVHQHEVPGGERRPGDRPERRRHGLGQQLDLGEPGRLPRRDHAMRARVPVPVRRRHGEHEPVRGLGPPGDGPQHGDEVAGRIVPVAERNGGVLFRVLPIGYRGRTHIVQTARVQAARHHDERPWSGCRSTTAADQVSASRTG</sequence>
<dbReference type="AlphaFoldDB" id="A0A917X352"/>
<feature type="region of interest" description="Disordered" evidence="1">
    <location>
        <begin position="124"/>
        <end position="145"/>
    </location>
</feature>
<feature type="region of interest" description="Disordered" evidence="1">
    <location>
        <begin position="186"/>
        <end position="212"/>
    </location>
</feature>
<protein>
    <submittedName>
        <fullName evidence="2">Uncharacterized protein</fullName>
    </submittedName>
</protein>
<dbReference type="Proteomes" id="UP000642070">
    <property type="component" value="Unassembled WGS sequence"/>
</dbReference>
<comment type="caution">
    <text evidence="2">The sequence shown here is derived from an EMBL/GenBank/DDBJ whole genome shotgun (WGS) entry which is preliminary data.</text>
</comment>
<feature type="region of interest" description="Disordered" evidence="1">
    <location>
        <begin position="1"/>
        <end position="25"/>
    </location>
</feature>
<evidence type="ECO:0000313" key="3">
    <source>
        <dbReference type="Proteomes" id="UP000642070"/>
    </source>
</evidence>
<accession>A0A917X352</accession>
<keyword evidence="3" id="KW-1185">Reference proteome</keyword>
<organism evidence="2 3">
    <name type="scientific">Dactylosporangium sucinum</name>
    <dbReference type="NCBI Taxonomy" id="1424081"/>
    <lineage>
        <taxon>Bacteria</taxon>
        <taxon>Bacillati</taxon>
        <taxon>Actinomycetota</taxon>
        <taxon>Actinomycetes</taxon>
        <taxon>Micromonosporales</taxon>
        <taxon>Micromonosporaceae</taxon>
        <taxon>Dactylosporangium</taxon>
    </lineage>
</organism>
<gene>
    <name evidence="2" type="ORF">GCM10007977_070870</name>
</gene>